<name>A0A5N0T4C9_9GAMM</name>
<gene>
    <name evidence="2" type="ORF">F3N42_14940</name>
</gene>
<protein>
    <submittedName>
        <fullName evidence="2">Uncharacterized protein</fullName>
    </submittedName>
</protein>
<dbReference type="RefSeq" id="WP_150865539.1">
    <property type="nucleotide sequence ID" value="NZ_VYXP01000013.1"/>
</dbReference>
<feature type="transmembrane region" description="Helical" evidence="1">
    <location>
        <begin position="100"/>
        <end position="126"/>
    </location>
</feature>
<evidence type="ECO:0000313" key="3">
    <source>
        <dbReference type="Proteomes" id="UP000325372"/>
    </source>
</evidence>
<accession>A0A5N0T4C9</accession>
<organism evidence="2 3">
    <name type="scientific">Marinihelvus fidelis</name>
    <dbReference type="NCBI Taxonomy" id="2613842"/>
    <lineage>
        <taxon>Bacteria</taxon>
        <taxon>Pseudomonadati</taxon>
        <taxon>Pseudomonadota</taxon>
        <taxon>Gammaproteobacteria</taxon>
        <taxon>Chromatiales</taxon>
        <taxon>Wenzhouxiangellaceae</taxon>
        <taxon>Marinihelvus</taxon>
    </lineage>
</organism>
<feature type="transmembrane region" description="Helical" evidence="1">
    <location>
        <begin position="132"/>
        <end position="156"/>
    </location>
</feature>
<sequence length="160" mass="17659">MNPESFDAFHTIAEIAVAMLGVTGLVLALGHKDFRFPKVAVLSIFGTTMSAIIFAFVPEILFRPLGEVAAWRISAGLFGLVHLGLLVNHQARQLQFRKNTPLQLAITLASFPVIGLKLAVGLGFLLPYAQEIYLLGLLWCVGIPAYFFLMLMIDYLDSRH</sequence>
<dbReference type="AlphaFoldDB" id="A0A5N0T4C9"/>
<keyword evidence="1" id="KW-0472">Membrane</keyword>
<comment type="caution">
    <text evidence="2">The sequence shown here is derived from an EMBL/GenBank/DDBJ whole genome shotgun (WGS) entry which is preliminary data.</text>
</comment>
<feature type="transmembrane region" description="Helical" evidence="1">
    <location>
        <begin position="39"/>
        <end position="57"/>
    </location>
</feature>
<keyword evidence="3" id="KW-1185">Reference proteome</keyword>
<dbReference type="EMBL" id="VYXP01000013">
    <property type="protein sequence ID" value="KAA9129658.1"/>
    <property type="molecule type" value="Genomic_DNA"/>
</dbReference>
<reference evidence="2 3" key="1">
    <citation type="submission" date="2019-09" db="EMBL/GenBank/DDBJ databases">
        <title>Wenzhouxiangella sp. Genome sequencing and assembly.</title>
        <authorList>
            <person name="Zhang R."/>
        </authorList>
    </citation>
    <scope>NUCLEOTIDE SEQUENCE [LARGE SCALE GENOMIC DNA]</scope>
    <source>
        <strain evidence="2 3">W260</strain>
    </source>
</reference>
<proteinExistence type="predicted"/>
<keyword evidence="1" id="KW-0812">Transmembrane</keyword>
<keyword evidence="1" id="KW-1133">Transmembrane helix</keyword>
<evidence type="ECO:0000313" key="2">
    <source>
        <dbReference type="EMBL" id="KAA9129658.1"/>
    </source>
</evidence>
<evidence type="ECO:0000256" key="1">
    <source>
        <dbReference type="SAM" id="Phobius"/>
    </source>
</evidence>
<dbReference type="Proteomes" id="UP000325372">
    <property type="component" value="Unassembled WGS sequence"/>
</dbReference>
<feature type="transmembrane region" description="Helical" evidence="1">
    <location>
        <begin position="69"/>
        <end position="88"/>
    </location>
</feature>
<feature type="transmembrane region" description="Helical" evidence="1">
    <location>
        <begin position="12"/>
        <end position="30"/>
    </location>
</feature>